<dbReference type="InterPro" id="IPR039910">
    <property type="entry name" value="D15-like"/>
</dbReference>
<dbReference type="PROSITE" id="PS51257">
    <property type="entry name" value="PROKAR_LIPOPROTEIN"/>
    <property type="match status" value="1"/>
</dbReference>
<evidence type="ECO:0000256" key="3">
    <source>
        <dbReference type="ARBA" id="ARBA00022729"/>
    </source>
</evidence>
<dbReference type="STRING" id="1125876.SAMN05443292_1882"/>
<comment type="subcellular location">
    <subcellularLocation>
        <location evidence="1">Membrane</location>
    </subcellularLocation>
</comment>
<keyword evidence="4" id="KW-0472">Membrane</keyword>
<dbReference type="Gene3D" id="2.40.160.50">
    <property type="entry name" value="membrane protein fhac: a member of the omp85/tpsb transporter family"/>
    <property type="match status" value="1"/>
</dbReference>
<dbReference type="GO" id="GO:0019867">
    <property type="term" value="C:outer membrane"/>
    <property type="evidence" value="ECO:0007669"/>
    <property type="project" value="InterPro"/>
</dbReference>
<sequence>MNYSLKKYIKIVCAISFALAISACSNTKFLEKGQFLYTGAKIEVKSDSLGKKEKGNLSDALTEQLRPKPNSSFLGLRPRLYIYNIAKEPTKDKGFKYWLKYKIGEKPVLLSSVDQEFNKKIIVNFSENKGYFNAQASSDTISKNKKAKVIYTLKPGSRYVINKVTFPADSSLVNKEIQKTKSESFLKVGNPFDLDVIKAERVRIDNNLKEKGFYYFSPDAIIVQADSTVTNKQKVELFVKLKSTTPKLAKEQFTIDKTIVFPDYNLQDVKKGKYGVPMLTDSIELYKDLYIVDPEKKFKPRVFDRALYFNKGDLYNRTDHNLSLNRLISLGVFKFVKNEFVISDSLNHKFDAYYLLTPNKFQSLRLETLGKTNSANYTGAELNLNYTHHNFLRGAEQFKGSVFGGFDVQFGGPKDANNIIRLGTKAELSIPRIVAPFTFNTSGAYVPRTNFSLAYEFLNRTQLYTLNNFTATAGYLWKENERKEHELNVVNITYVSPQNVTDKYQQQIDGYFDPVTKQNIPANPSLQRVIDKQLIFGPTYSYTFTNTMLQKKNTVYFKGSADLAGNVTGLLSGADAKAGNRKIIGGIPFSQYVKVEGDFRDYFKINTKTTIASRLIVGLGLPYGNSVQMPYSKQFFVGGSNSIRAFRARTLGPGSYDPRSQPASFFFDESGDIKLEFNTEYRANIYKFLNVAAFVDAGNVWLLNKDSTKPGGQFTKDFLSEVAVGAGLGLRLDFNILVLRLDLATPLRIPYYEKGDRWTFDKMDFGDKQYRKDNLILNIAIGYPF</sequence>
<gene>
    <name evidence="8" type="ORF">SAMN05443292_1882</name>
</gene>
<keyword evidence="5" id="KW-0998">Cell outer membrane</keyword>
<accession>A0A1I3GJX1</accession>
<dbReference type="InterPro" id="IPR000184">
    <property type="entry name" value="Bac_surfAg_D15"/>
</dbReference>
<evidence type="ECO:0000313" key="8">
    <source>
        <dbReference type="EMBL" id="SFI23713.1"/>
    </source>
</evidence>
<dbReference type="PANTHER" id="PTHR12815:SF47">
    <property type="entry name" value="TRANSLOCATION AND ASSEMBLY MODULE SUBUNIT TAMA"/>
    <property type="match status" value="1"/>
</dbReference>
<keyword evidence="2" id="KW-0812">Transmembrane</keyword>
<evidence type="ECO:0000259" key="7">
    <source>
        <dbReference type="Pfam" id="PF01103"/>
    </source>
</evidence>
<evidence type="ECO:0000256" key="5">
    <source>
        <dbReference type="ARBA" id="ARBA00023237"/>
    </source>
</evidence>
<dbReference type="RefSeq" id="WP_090079956.1">
    <property type="nucleotide sequence ID" value="NZ_FOQT01000003.1"/>
</dbReference>
<evidence type="ECO:0000256" key="1">
    <source>
        <dbReference type="ARBA" id="ARBA00004370"/>
    </source>
</evidence>
<reference evidence="8 9" key="1">
    <citation type="submission" date="2016-10" db="EMBL/GenBank/DDBJ databases">
        <authorList>
            <person name="de Groot N.N."/>
        </authorList>
    </citation>
    <scope>NUCLEOTIDE SEQUENCE [LARGE SCALE GENOMIC DNA]</scope>
    <source>
        <strain evidence="8 9">DSM 26000</strain>
    </source>
</reference>
<evidence type="ECO:0000256" key="6">
    <source>
        <dbReference type="SAM" id="SignalP"/>
    </source>
</evidence>
<organism evidence="8 9">
    <name type="scientific">Halpernia frigidisoli</name>
    <dbReference type="NCBI Taxonomy" id="1125876"/>
    <lineage>
        <taxon>Bacteria</taxon>
        <taxon>Pseudomonadati</taxon>
        <taxon>Bacteroidota</taxon>
        <taxon>Flavobacteriia</taxon>
        <taxon>Flavobacteriales</taxon>
        <taxon>Weeksellaceae</taxon>
        <taxon>Chryseobacterium group</taxon>
        <taxon>Halpernia</taxon>
    </lineage>
</organism>
<feature type="domain" description="Bacterial surface antigen (D15)" evidence="7">
    <location>
        <begin position="440"/>
        <end position="760"/>
    </location>
</feature>
<keyword evidence="9" id="KW-1185">Reference proteome</keyword>
<evidence type="ECO:0000313" key="9">
    <source>
        <dbReference type="Proteomes" id="UP000198931"/>
    </source>
</evidence>
<feature type="chain" id="PRO_5011670272" evidence="6">
    <location>
        <begin position="26"/>
        <end position="785"/>
    </location>
</feature>
<evidence type="ECO:0000256" key="2">
    <source>
        <dbReference type="ARBA" id="ARBA00022692"/>
    </source>
</evidence>
<evidence type="ECO:0000256" key="4">
    <source>
        <dbReference type="ARBA" id="ARBA00023136"/>
    </source>
</evidence>
<name>A0A1I3GJX1_9FLAO</name>
<dbReference type="AlphaFoldDB" id="A0A1I3GJX1"/>
<protein>
    <submittedName>
        <fullName evidence="8">Outer membrane protein assembly factor BamA</fullName>
    </submittedName>
</protein>
<dbReference type="OrthoDB" id="9814535at2"/>
<proteinExistence type="predicted"/>
<keyword evidence="3 6" id="KW-0732">Signal</keyword>
<dbReference type="PANTHER" id="PTHR12815">
    <property type="entry name" value="SORTING AND ASSEMBLY MACHINERY SAMM50 PROTEIN FAMILY MEMBER"/>
    <property type="match status" value="1"/>
</dbReference>
<feature type="signal peptide" evidence="6">
    <location>
        <begin position="1"/>
        <end position="25"/>
    </location>
</feature>
<dbReference type="Pfam" id="PF01103">
    <property type="entry name" value="Omp85"/>
    <property type="match status" value="1"/>
</dbReference>
<dbReference type="Proteomes" id="UP000198931">
    <property type="component" value="Unassembled WGS sequence"/>
</dbReference>
<dbReference type="EMBL" id="FOQT01000003">
    <property type="protein sequence ID" value="SFI23713.1"/>
    <property type="molecule type" value="Genomic_DNA"/>
</dbReference>